<dbReference type="RefSeq" id="WP_307223330.1">
    <property type="nucleotide sequence ID" value="NZ_CP116940.1"/>
</dbReference>
<comment type="similarity">
    <text evidence="2">Belongs to the EamA transporter family.</text>
</comment>
<feature type="transmembrane region" description="Helical" evidence="6">
    <location>
        <begin position="175"/>
        <end position="193"/>
    </location>
</feature>
<dbReference type="PANTHER" id="PTHR22911:SF6">
    <property type="entry name" value="SOLUTE CARRIER FAMILY 35 MEMBER G1"/>
    <property type="match status" value="1"/>
</dbReference>
<reference evidence="8 9" key="1">
    <citation type="submission" date="2023-07" db="EMBL/GenBank/DDBJ databases">
        <title>Genomic Encyclopedia of Type Strains, Phase IV (KMG-IV): sequencing the most valuable type-strain genomes for metagenomic binning, comparative biology and taxonomic classification.</title>
        <authorList>
            <person name="Goeker M."/>
        </authorList>
    </citation>
    <scope>NUCLEOTIDE SEQUENCE [LARGE SCALE GENOMIC DNA]</scope>
    <source>
        <strain evidence="8 9">DSM 16980</strain>
    </source>
</reference>
<dbReference type="Proteomes" id="UP001239167">
    <property type="component" value="Unassembled WGS sequence"/>
</dbReference>
<feature type="transmembrane region" description="Helical" evidence="6">
    <location>
        <begin position="229"/>
        <end position="250"/>
    </location>
</feature>
<evidence type="ECO:0000256" key="4">
    <source>
        <dbReference type="ARBA" id="ARBA00022989"/>
    </source>
</evidence>
<evidence type="ECO:0000256" key="6">
    <source>
        <dbReference type="SAM" id="Phobius"/>
    </source>
</evidence>
<feature type="transmembrane region" description="Helical" evidence="6">
    <location>
        <begin position="35"/>
        <end position="54"/>
    </location>
</feature>
<feature type="transmembrane region" description="Helical" evidence="6">
    <location>
        <begin position="93"/>
        <end position="111"/>
    </location>
</feature>
<dbReference type="InterPro" id="IPR037185">
    <property type="entry name" value="EmrE-like"/>
</dbReference>
<accession>A0ABT9Y6G3</accession>
<evidence type="ECO:0000256" key="2">
    <source>
        <dbReference type="ARBA" id="ARBA00007362"/>
    </source>
</evidence>
<dbReference type="Pfam" id="PF00892">
    <property type="entry name" value="EamA"/>
    <property type="match status" value="2"/>
</dbReference>
<feature type="domain" description="EamA" evidence="7">
    <location>
        <begin position="145"/>
        <end position="275"/>
    </location>
</feature>
<proteinExistence type="inferred from homology"/>
<gene>
    <name evidence="8" type="ORF">J2S01_001020</name>
</gene>
<feature type="transmembrane region" description="Helical" evidence="6">
    <location>
        <begin position="143"/>
        <end position="163"/>
    </location>
</feature>
<keyword evidence="3 6" id="KW-0812">Transmembrane</keyword>
<feature type="transmembrane region" description="Helical" evidence="6">
    <location>
        <begin position="120"/>
        <end position="137"/>
    </location>
</feature>
<evidence type="ECO:0000256" key="3">
    <source>
        <dbReference type="ARBA" id="ARBA00022692"/>
    </source>
</evidence>
<keyword evidence="9" id="KW-1185">Reference proteome</keyword>
<dbReference type="SUPFAM" id="SSF103481">
    <property type="entry name" value="Multidrug resistance efflux transporter EmrE"/>
    <property type="match status" value="2"/>
</dbReference>
<comment type="caution">
    <text evidence="8">The sequence shown here is derived from an EMBL/GenBank/DDBJ whole genome shotgun (WGS) entry which is preliminary data.</text>
</comment>
<organism evidence="8 9">
    <name type="scientific">Pectinatus haikarae</name>
    <dbReference type="NCBI Taxonomy" id="349096"/>
    <lineage>
        <taxon>Bacteria</taxon>
        <taxon>Bacillati</taxon>
        <taxon>Bacillota</taxon>
        <taxon>Negativicutes</taxon>
        <taxon>Selenomonadales</taxon>
        <taxon>Selenomonadaceae</taxon>
        <taxon>Pectinatus</taxon>
    </lineage>
</organism>
<evidence type="ECO:0000259" key="7">
    <source>
        <dbReference type="Pfam" id="PF00892"/>
    </source>
</evidence>
<dbReference type="PANTHER" id="PTHR22911">
    <property type="entry name" value="ACYL-MALONYL CONDENSING ENZYME-RELATED"/>
    <property type="match status" value="1"/>
</dbReference>
<dbReference type="InterPro" id="IPR000620">
    <property type="entry name" value="EamA_dom"/>
</dbReference>
<feature type="transmembrane region" description="Helical" evidence="6">
    <location>
        <begin position="66"/>
        <end position="87"/>
    </location>
</feature>
<keyword evidence="5 6" id="KW-0472">Membrane</keyword>
<sequence>MLNRGLILAVGAALSFSIMNIMVKSLSFSMGIGEIVFGRSVIGIIVLLFIMKEFDIKFSNKDIPALVFRGAVGGMSMFLIFIAISGMHLGDVAILQQLSAIFVLFLSAVWLKEKIPPKTFLPLLAIGAGTMLLLRPWEYNSFSIYAILAVFSAFLAALAYITIHKLFEGGGHNSWEIVFYFLFCSMLIGIAGMAGNYHSPDTKEMFLLAGIGIVSLLAQALMTQAYGSANAVLVSFVLYTGIFFNALWGYLFFGEIMHFLSVMGGVFIIGGSMYLTMAKKKLSIKRNK</sequence>
<feature type="domain" description="EamA" evidence="7">
    <location>
        <begin position="4"/>
        <end position="134"/>
    </location>
</feature>
<evidence type="ECO:0000256" key="1">
    <source>
        <dbReference type="ARBA" id="ARBA00004141"/>
    </source>
</evidence>
<evidence type="ECO:0000313" key="9">
    <source>
        <dbReference type="Proteomes" id="UP001239167"/>
    </source>
</evidence>
<keyword evidence="4 6" id="KW-1133">Transmembrane helix</keyword>
<protein>
    <submittedName>
        <fullName evidence="8">Drug/metabolite transporter (DMT)-like permease</fullName>
    </submittedName>
</protein>
<evidence type="ECO:0000256" key="5">
    <source>
        <dbReference type="ARBA" id="ARBA00023136"/>
    </source>
</evidence>
<dbReference type="EMBL" id="JAUSUE010000005">
    <property type="protein sequence ID" value="MDQ0203304.1"/>
    <property type="molecule type" value="Genomic_DNA"/>
</dbReference>
<feature type="transmembrane region" description="Helical" evidence="6">
    <location>
        <begin position="256"/>
        <end position="278"/>
    </location>
</feature>
<name>A0ABT9Y6G3_9FIRM</name>
<comment type="subcellular location">
    <subcellularLocation>
        <location evidence="1">Membrane</location>
        <topology evidence="1">Multi-pass membrane protein</topology>
    </subcellularLocation>
</comment>
<feature type="transmembrane region" description="Helical" evidence="6">
    <location>
        <begin position="205"/>
        <end position="222"/>
    </location>
</feature>
<evidence type="ECO:0000313" key="8">
    <source>
        <dbReference type="EMBL" id="MDQ0203304.1"/>
    </source>
</evidence>